<protein>
    <recommendedName>
        <fullName evidence="6">Receptor ligand binding region domain-containing protein</fullName>
    </recommendedName>
</protein>
<keyword evidence="4" id="KW-0472">Membrane</keyword>
<evidence type="ECO:0000256" key="5">
    <source>
        <dbReference type="SAM" id="SignalP"/>
    </source>
</evidence>
<keyword evidence="5" id="KW-0732">Signal</keyword>
<dbReference type="OrthoDB" id="6066644at2759"/>
<reference evidence="7 8" key="1">
    <citation type="submission" date="2020-08" db="EMBL/GenBank/DDBJ databases">
        <authorList>
            <person name="Hejnol A."/>
        </authorList>
    </citation>
    <scope>NUCLEOTIDE SEQUENCE [LARGE SCALE GENOMIC DNA]</scope>
</reference>
<dbReference type="AlphaFoldDB" id="A0A7I8V687"/>
<keyword evidence="3" id="KW-1133">Transmembrane helix</keyword>
<sequence>MFWTQTLLLFMYLTIDVNSKVQNIKIGIIHPKKSDIKACSHYIKVTAAINIAVNTVNQIYKDVFAIEPFFKDSECKDTTGIFCAMDFYNIDKVHVFFGPCCKFALSTVARLNGERWQLPLISLGGWNDAFLVKDAFFPLLTRAMGTFSDTTYFLKAILDNFNYKHVTFMYHDNYITKYNGQSTCSDLASSFGWKHREVMKINFQMFDEFENITVLDDIFGTILQEKVRPNSRGWGVLHLSGQTTNDLIIFGFLTINL</sequence>
<dbReference type="InterPro" id="IPR052612">
    <property type="entry name" value="ANP_Clearance_Receptor"/>
</dbReference>
<dbReference type="PANTHER" id="PTHR44755:SF8">
    <property type="entry name" value="RECEPTOR LIGAND BINDING REGION DOMAIN-CONTAINING PROTEIN"/>
    <property type="match status" value="1"/>
</dbReference>
<evidence type="ECO:0000313" key="7">
    <source>
        <dbReference type="EMBL" id="CAD5111744.1"/>
    </source>
</evidence>
<evidence type="ECO:0000256" key="2">
    <source>
        <dbReference type="ARBA" id="ARBA00022692"/>
    </source>
</evidence>
<name>A0A7I8V687_9ANNE</name>
<keyword evidence="8" id="KW-1185">Reference proteome</keyword>
<dbReference type="EMBL" id="CAJFCJ010000002">
    <property type="protein sequence ID" value="CAD5111744.1"/>
    <property type="molecule type" value="Genomic_DNA"/>
</dbReference>
<evidence type="ECO:0000256" key="1">
    <source>
        <dbReference type="ARBA" id="ARBA00004370"/>
    </source>
</evidence>
<dbReference type="Pfam" id="PF01094">
    <property type="entry name" value="ANF_receptor"/>
    <property type="match status" value="1"/>
</dbReference>
<accession>A0A7I8V687</accession>
<dbReference type="SUPFAM" id="SSF53822">
    <property type="entry name" value="Periplasmic binding protein-like I"/>
    <property type="match status" value="1"/>
</dbReference>
<gene>
    <name evidence="7" type="ORF">DGYR_LOCUS988</name>
</gene>
<feature type="chain" id="PRO_5029553354" description="Receptor ligand binding region domain-containing protein" evidence="5">
    <location>
        <begin position="20"/>
        <end position="257"/>
    </location>
</feature>
<comment type="caution">
    <text evidence="7">The sequence shown here is derived from an EMBL/GenBank/DDBJ whole genome shotgun (WGS) entry which is preliminary data.</text>
</comment>
<evidence type="ECO:0000256" key="4">
    <source>
        <dbReference type="ARBA" id="ARBA00023136"/>
    </source>
</evidence>
<dbReference type="InterPro" id="IPR001828">
    <property type="entry name" value="ANF_lig-bd_rcpt"/>
</dbReference>
<feature type="domain" description="Receptor ligand binding region" evidence="6">
    <location>
        <begin position="46"/>
        <end position="192"/>
    </location>
</feature>
<evidence type="ECO:0000259" key="6">
    <source>
        <dbReference type="Pfam" id="PF01094"/>
    </source>
</evidence>
<comment type="subcellular location">
    <subcellularLocation>
        <location evidence="1">Membrane</location>
    </subcellularLocation>
</comment>
<keyword evidence="2" id="KW-0812">Transmembrane</keyword>
<evidence type="ECO:0000256" key="3">
    <source>
        <dbReference type="ARBA" id="ARBA00022989"/>
    </source>
</evidence>
<dbReference type="Proteomes" id="UP000549394">
    <property type="component" value="Unassembled WGS sequence"/>
</dbReference>
<dbReference type="InterPro" id="IPR028082">
    <property type="entry name" value="Peripla_BP_I"/>
</dbReference>
<dbReference type="PANTHER" id="PTHR44755">
    <property type="entry name" value="NATRIURETIC PEPTIDE RECEPTOR 3-RELATED"/>
    <property type="match status" value="1"/>
</dbReference>
<dbReference type="GO" id="GO:0017046">
    <property type="term" value="F:peptide hormone binding"/>
    <property type="evidence" value="ECO:0007669"/>
    <property type="project" value="TreeGrafter"/>
</dbReference>
<dbReference type="GO" id="GO:0007165">
    <property type="term" value="P:signal transduction"/>
    <property type="evidence" value="ECO:0007669"/>
    <property type="project" value="TreeGrafter"/>
</dbReference>
<proteinExistence type="predicted"/>
<dbReference type="Gene3D" id="3.40.50.2300">
    <property type="match status" value="1"/>
</dbReference>
<feature type="signal peptide" evidence="5">
    <location>
        <begin position="1"/>
        <end position="19"/>
    </location>
</feature>
<organism evidence="7 8">
    <name type="scientific">Dimorphilus gyrociliatus</name>
    <dbReference type="NCBI Taxonomy" id="2664684"/>
    <lineage>
        <taxon>Eukaryota</taxon>
        <taxon>Metazoa</taxon>
        <taxon>Spiralia</taxon>
        <taxon>Lophotrochozoa</taxon>
        <taxon>Annelida</taxon>
        <taxon>Polychaeta</taxon>
        <taxon>Polychaeta incertae sedis</taxon>
        <taxon>Dinophilidae</taxon>
        <taxon>Dimorphilus</taxon>
    </lineage>
</organism>
<dbReference type="GO" id="GO:0038023">
    <property type="term" value="F:signaling receptor activity"/>
    <property type="evidence" value="ECO:0007669"/>
    <property type="project" value="TreeGrafter"/>
</dbReference>
<dbReference type="GO" id="GO:0016020">
    <property type="term" value="C:membrane"/>
    <property type="evidence" value="ECO:0007669"/>
    <property type="project" value="UniProtKB-SubCell"/>
</dbReference>
<evidence type="ECO:0000313" key="8">
    <source>
        <dbReference type="Proteomes" id="UP000549394"/>
    </source>
</evidence>